<proteinExistence type="predicted"/>
<dbReference type="InterPro" id="IPR055367">
    <property type="entry name" value="WH4_Lhr"/>
</dbReference>
<evidence type="ECO:0000313" key="11">
    <source>
        <dbReference type="Proteomes" id="UP000250080"/>
    </source>
</evidence>
<keyword evidence="8" id="KW-0413">Isomerase</keyword>
<dbReference type="InterPro" id="IPR011545">
    <property type="entry name" value="DEAD/DEAH_box_helicase_dom"/>
</dbReference>
<organism evidence="10 11">
    <name type="scientific">Propionibacterium freudenreichii</name>
    <dbReference type="NCBI Taxonomy" id="1744"/>
    <lineage>
        <taxon>Bacteria</taxon>
        <taxon>Bacillati</taxon>
        <taxon>Actinomycetota</taxon>
        <taxon>Actinomycetes</taxon>
        <taxon>Propionibacteriales</taxon>
        <taxon>Propionibacteriaceae</taxon>
        <taxon>Propionibacterium</taxon>
    </lineage>
</organism>
<evidence type="ECO:0000256" key="2">
    <source>
        <dbReference type="ARBA" id="ARBA00022763"/>
    </source>
</evidence>
<dbReference type="PANTHER" id="PTHR47962:SF5">
    <property type="entry name" value="ATP-DEPENDENT HELICASE LHR-RELATED"/>
    <property type="match status" value="1"/>
</dbReference>
<dbReference type="Proteomes" id="UP000250080">
    <property type="component" value="Chromosome I"/>
</dbReference>
<dbReference type="CDD" id="cd18796">
    <property type="entry name" value="SF2_C_LHR"/>
    <property type="match status" value="1"/>
</dbReference>
<dbReference type="PANTHER" id="PTHR47962">
    <property type="entry name" value="ATP-DEPENDENT HELICASE LHR-RELATED-RELATED"/>
    <property type="match status" value="1"/>
</dbReference>
<keyword evidence="4 10" id="KW-0347">Helicase</keyword>
<name>A0A0A8QMH8_9ACTN</name>
<evidence type="ECO:0000313" key="10">
    <source>
        <dbReference type="EMBL" id="SCQ77876.1"/>
    </source>
</evidence>
<evidence type="ECO:0000256" key="8">
    <source>
        <dbReference type="ARBA" id="ARBA00023235"/>
    </source>
</evidence>
<dbReference type="Pfam" id="PF00271">
    <property type="entry name" value="Helicase_C"/>
    <property type="match status" value="1"/>
</dbReference>
<dbReference type="GO" id="GO:0006281">
    <property type="term" value="P:DNA repair"/>
    <property type="evidence" value="ECO:0007669"/>
    <property type="project" value="UniProtKB-KW"/>
</dbReference>
<dbReference type="GO" id="GO:0016887">
    <property type="term" value="F:ATP hydrolysis activity"/>
    <property type="evidence" value="ECO:0007669"/>
    <property type="project" value="TreeGrafter"/>
</dbReference>
<dbReference type="InterPro" id="IPR027417">
    <property type="entry name" value="P-loop_NTPase"/>
</dbReference>
<dbReference type="GO" id="GO:0003677">
    <property type="term" value="F:DNA binding"/>
    <property type="evidence" value="ECO:0007669"/>
    <property type="project" value="UniProtKB-KW"/>
</dbReference>
<dbReference type="Gene3D" id="3.40.50.300">
    <property type="entry name" value="P-loop containing nucleotide triphosphate hydrolases"/>
    <property type="match status" value="2"/>
</dbReference>
<dbReference type="InterPro" id="IPR045628">
    <property type="entry name" value="Lhr_WH_dom"/>
</dbReference>
<reference evidence="10 11" key="1">
    <citation type="submission" date="2016-09" db="EMBL/GenBank/DDBJ databases">
        <authorList>
            <person name="Laine KS P."/>
        </authorList>
    </citation>
    <scope>NUCLEOTIDE SEQUENCE [LARGE SCALE GENOMIC DNA]</scope>
    <source>
        <strain evidence="10">PFRJS-23</strain>
    </source>
</reference>
<keyword evidence="1" id="KW-0547">Nucleotide-binding</keyword>
<dbReference type="SMART" id="SM00490">
    <property type="entry name" value="HELICc"/>
    <property type="match status" value="1"/>
</dbReference>
<keyword evidence="7" id="KW-0234">DNA repair</keyword>
<keyword evidence="5" id="KW-0067">ATP-binding</keyword>
<evidence type="ECO:0000256" key="7">
    <source>
        <dbReference type="ARBA" id="ARBA00023204"/>
    </source>
</evidence>
<dbReference type="SUPFAM" id="SSF52540">
    <property type="entry name" value="P-loop containing nucleoside triphosphate hydrolases"/>
    <property type="match status" value="1"/>
</dbReference>
<gene>
    <name evidence="10" type="ORF">PFR_JS23_936</name>
</gene>
<dbReference type="OrthoDB" id="9815222at2"/>
<dbReference type="Pfam" id="PF08494">
    <property type="entry name" value="DEAD_assoc"/>
    <property type="match status" value="1"/>
</dbReference>
<dbReference type="Pfam" id="PF23236">
    <property type="entry name" value="WHD_2nd_Lhr"/>
    <property type="match status" value="1"/>
</dbReference>
<dbReference type="OMA" id="RYGVVFW"/>
<dbReference type="GO" id="GO:0005524">
    <property type="term" value="F:ATP binding"/>
    <property type="evidence" value="ECO:0007669"/>
    <property type="project" value="UniProtKB-KW"/>
</dbReference>
<dbReference type="Pfam" id="PF00270">
    <property type="entry name" value="DEAD"/>
    <property type="match status" value="1"/>
</dbReference>
<dbReference type="InterPro" id="IPR036388">
    <property type="entry name" value="WH-like_DNA-bd_sf"/>
</dbReference>
<evidence type="ECO:0000256" key="9">
    <source>
        <dbReference type="SAM" id="MobiDB-lite"/>
    </source>
</evidence>
<accession>A0A0A8QMH8</accession>
<dbReference type="Pfam" id="PF23235">
    <property type="entry name" value="WHD_3rd_Lhr"/>
    <property type="match status" value="1"/>
</dbReference>
<sequence length="1559" mass="167950">MTSDATAPANDAAMAGFGPIARTWFTDVFAAPTPVQIAAWQAIGSGNNALVIAPTGSGKTLAAFLQSLDRLASRATQPALIGASEGAAPTQEPAAHVKGVRVLYISPLKALAVDIERNLQAPLRGMTATAERLGLPEPRVSVAVRSGDTTAAQRRRIATHPPDILITTPESLFLMLSSKAAETLRNVETVIVDEVHALAGTKRGAHLMVSLERVAALSQRGGFQRIGLSATVRPPERVAGFLAGDRDIAVISPPAAKTWDLSVVVPVEDMTEPDAGRDAAEQDGTGRQPSMWPPIERRILDLITSHRSTICFVNSRRVAERLTAHLNELHAHDLGVSDEPQPLPAQVMEPSAATKGRDGTEVPIVASAHHGSVSKQRRAQIEDDLKSGRLPCVVATSSLELGIDMGAVDLVIQVQSPPSVSSGLQRVGRAGHQVGAISQGVLFPTARGDMLESAVVARRMADGQIEAVHTLRNPLDVLAQQLVSMCVNAPHSASELFTIVRHCDAFRQLPRSVFDGVLDMLTGHYPSEDFAELRPRLVWDRRTDMLSARPGARRLVTTSGGTIPDRGLFGVFLVGEQTASGKHEPGRRVGELDEEMVYESRVGDVFTLGTSSWRIEDITHSQVMVSPAPGHPGRLPFWRGDSPSRPRELGAAIGASVRELAAADPGDALARLAHGGLDEMASRNLLAYLTEQREATGQLPDDRTILVERFRDEIGDWRLCVHCALGAAVLQPWALIIEHAGRERYGVDVHVTATNDGIIIQLPDVDADAPDAGLLSFAADDVESLVSEQVFGSALFAARFRECAARALLLPRRNPGTRAPLWQQRIKSAQLLAVAAGYRDFPIVVETMRECLQDVFDLPGLTSLMSAIASRRVRLVDVETQQPSPFARNLLFGYVGEFVYDTDQPLAERTLAAMSLDSGMLAELLGTEAGRQMLDVGVATRVEAGLQSVVADRRATTPERLWEVIRTIGPLTDDECRDRSTPDAAAWLRTLSAEHRIARVQINGRPAWCADTDVGLLRDALGIPIPAAMPAPPPRERHLAVRDLVLRWVRRHAAVTTESIRQRYGMAVATAQSALDGLIDEGLVIRGALIAVPPTPGEDSTEYRLGALVGEPDADQYCHEQVLALIKRRTLAQLRNQVEAVDQQQFGRFLDAWQQLPPAGAQVPQRPASHSAPTPDDLLAVVDLIAGYPIPASMLESVVLPARLPGYRPSLLDEALATGEMVWTGTRAIGQRDGWICLWPADIGPVPPRESTELTPLATRLAQRLDAGGGWRVTDLTDESAGPSAVLDALWELAWQGRATTDTFAPVRDLCAGRGALKTPTTPRARRRPMRVRVARPLPVGGARWAAPPEPGDESTRLLDALELELARYGVLTRGSVMTEPQTPSFADAYRLLSRMEESGATRRGYFVTGLGGAQFATPGAVDRLRTAPAAPMRLLAACDPVNPYGAALEWPATNGHRPARKAGALVVLDDAKPVCYVERGARTLLTFTSTDRPRLAEALRAIGAAVDAGQIGRLTIDKIDGSPALQADIGDELNAAGFVMVPRGYTRRRRTPGSNRQE</sequence>
<dbReference type="GO" id="GO:0004386">
    <property type="term" value="F:helicase activity"/>
    <property type="evidence" value="ECO:0007669"/>
    <property type="project" value="UniProtKB-KW"/>
</dbReference>
<dbReference type="InterPro" id="IPR013701">
    <property type="entry name" value="Lhr-like_DEAD/DEAH_assoc"/>
</dbReference>
<dbReference type="EMBL" id="LT618793">
    <property type="protein sequence ID" value="SCQ77876.1"/>
    <property type="molecule type" value="Genomic_DNA"/>
</dbReference>
<dbReference type="PROSITE" id="PS51192">
    <property type="entry name" value="HELICASE_ATP_BIND_1"/>
    <property type="match status" value="1"/>
</dbReference>
<evidence type="ECO:0000256" key="1">
    <source>
        <dbReference type="ARBA" id="ARBA00022741"/>
    </source>
</evidence>
<dbReference type="InterPro" id="IPR055369">
    <property type="entry name" value="WH2_Lhr"/>
</dbReference>
<keyword evidence="3" id="KW-0378">Hydrolase</keyword>
<evidence type="ECO:0000256" key="4">
    <source>
        <dbReference type="ARBA" id="ARBA00022806"/>
    </source>
</evidence>
<evidence type="ECO:0000256" key="5">
    <source>
        <dbReference type="ARBA" id="ARBA00022840"/>
    </source>
</evidence>
<dbReference type="PROSITE" id="PS51194">
    <property type="entry name" value="HELICASE_CTER"/>
    <property type="match status" value="1"/>
</dbReference>
<protein>
    <submittedName>
        <fullName evidence="10">ATP-DEPENDENT HELICASE LHR</fullName>
    </submittedName>
</protein>
<dbReference type="Pfam" id="PF19306">
    <property type="entry name" value="WHD_Lhr"/>
    <property type="match status" value="1"/>
</dbReference>
<feature type="region of interest" description="Disordered" evidence="9">
    <location>
        <begin position="273"/>
        <end position="292"/>
    </location>
</feature>
<dbReference type="InterPro" id="IPR055368">
    <property type="entry name" value="WH3_Lhr"/>
</dbReference>
<dbReference type="InterPro" id="IPR014001">
    <property type="entry name" value="Helicase_ATP-bd"/>
</dbReference>
<keyword evidence="2" id="KW-0227">DNA damage</keyword>
<dbReference type="RefSeq" id="WP_013161201.1">
    <property type="nucleotide sequence ID" value="NZ_CCYS01000040.1"/>
</dbReference>
<dbReference type="Pfam" id="PF23234">
    <property type="entry name" value="WHD_4th_Lhr"/>
    <property type="match status" value="1"/>
</dbReference>
<dbReference type="SMART" id="SM00487">
    <property type="entry name" value="DEXDc"/>
    <property type="match status" value="1"/>
</dbReference>
<evidence type="ECO:0000256" key="3">
    <source>
        <dbReference type="ARBA" id="ARBA00022801"/>
    </source>
</evidence>
<dbReference type="Gene3D" id="1.10.10.10">
    <property type="entry name" value="Winged helix-like DNA-binding domain superfamily/Winged helix DNA-binding domain"/>
    <property type="match status" value="1"/>
</dbReference>
<keyword evidence="6" id="KW-0238">DNA-binding</keyword>
<dbReference type="InterPro" id="IPR052511">
    <property type="entry name" value="ATP-dep_Helicase"/>
</dbReference>
<dbReference type="InterPro" id="IPR001650">
    <property type="entry name" value="Helicase_C-like"/>
</dbReference>
<evidence type="ECO:0000256" key="6">
    <source>
        <dbReference type="ARBA" id="ARBA00023125"/>
    </source>
</evidence>